<accession>A0A081D745</accession>
<dbReference type="EMBL" id="BBLG01000001">
    <property type="protein sequence ID" value="GAK74741.1"/>
    <property type="molecule type" value="Genomic_DNA"/>
</dbReference>
<feature type="region of interest" description="Disordered" evidence="2">
    <location>
        <begin position="1"/>
        <end position="23"/>
    </location>
</feature>
<dbReference type="Proteomes" id="UP000028980">
    <property type="component" value="Unassembled WGS sequence"/>
</dbReference>
<name>A0A081D745_NONUL</name>
<evidence type="ECO:0000256" key="2">
    <source>
        <dbReference type="SAM" id="MobiDB-lite"/>
    </source>
</evidence>
<comment type="caution">
    <text evidence="3">The sequence shown here is derived from an EMBL/GenBank/DDBJ whole genome shotgun (WGS) entry which is preliminary data.</text>
</comment>
<dbReference type="PANTHER" id="PTHR36220">
    <property type="entry name" value="UNNAMED PRODUCT"/>
    <property type="match status" value="1"/>
</dbReference>
<gene>
    <name evidence="3" type="ORF">JCM19296_319</name>
</gene>
<evidence type="ECO:0000313" key="4">
    <source>
        <dbReference type="Proteomes" id="UP000028980"/>
    </source>
</evidence>
<dbReference type="InterPro" id="IPR028994">
    <property type="entry name" value="Integrin_alpha_N"/>
</dbReference>
<sequence>MGASFEDSNATSINGDQNDNSSSLSGAVYVFTRTGTTWSQQAYVKASNTDANDQFGHSVSLSGDGKTLAVGGAYLEDSNATGINGDQNDNNAADSGAVYIYTGF</sequence>
<dbReference type="AlphaFoldDB" id="A0A081D745"/>
<dbReference type="InterPro" id="IPR013517">
    <property type="entry name" value="FG-GAP"/>
</dbReference>
<dbReference type="Pfam" id="PF14312">
    <property type="entry name" value="FG-GAP_2"/>
    <property type="match status" value="1"/>
</dbReference>
<evidence type="ECO:0000313" key="3">
    <source>
        <dbReference type="EMBL" id="GAK74741.1"/>
    </source>
</evidence>
<dbReference type="SUPFAM" id="SSF69318">
    <property type="entry name" value="Integrin alpha N-terminal domain"/>
    <property type="match status" value="1"/>
</dbReference>
<protein>
    <submittedName>
        <fullName evidence="3">Probable outer membrane secretion protein-rhodobacter capsulatus</fullName>
    </submittedName>
</protein>
<organism evidence="3 4">
    <name type="scientific">Nonlabens ulvanivorans</name>
    <name type="common">Persicivirga ulvanivorans</name>
    <dbReference type="NCBI Taxonomy" id="906888"/>
    <lineage>
        <taxon>Bacteria</taxon>
        <taxon>Pseudomonadati</taxon>
        <taxon>Bacteroidota</taxon>
        <taxon>Flavobacteriia</taxon>
        <taxon>Flavobacteriales</taxon>
        <taxon>Flavobacteriaceae</taxon>
        <taxon>Nonlabens</taxon>
    </lineage>
</organism>
<evidence type="ECO:0000256" key="1">
    <source>
        <dbReference type="ARBA" id="ARBA00022729"/>
    </source>
</evidence>
<reference evidence="3 4" key="1">
    <citation type="journal article" date="2014" name="Genome Announc.">
        <title>Draft Genome Sequences of Marine Flavobacterium Nonlabens Strains NR17, NR24, NR27, NR32, NR33, and Ara13.</title>
        <authorList>
            <person name="Nakanishi M."/>
            <person name="Meirelles P."/>
            <person name="Suzuki R."/>
            <person name="Takatani N."/>
            <person name="Mino S."/>
            <person name="Suda W."/>
            <person name="Oshima K."/>
            <person name="Hattori M."/>
            <person name="Ohkuma M."/>
            <person name="Hosokawa M."/>
            <person name="Miyashita K."/>
            <person name="Thompson F.L."/>
            <person name="Niwa A."/>
            <person name="Sawabe T."/>
            <person name="Sawabe T."/>
        </authorList>
    </citation>
    <scope>NUCLEOTIDE SEQUENCE [LARGE SCALE GENOMIC DNA]</scope>
    <source>
        <strain evidence="4">JCM19296</strain>
    </source>
</reference>
<dbReference type="PANTHER" id="PTHR36220:SF1">
    <property type="entry name" value="GAMMA TUBULIN COMPLEX COMPONENT C-TERMINAL DOMAIN-CONTAINING PROTEIN"/>
    <property type="match status" value="1"/>
</dbReference>
<proteinExistence type="predicted"/>
<keyword evidence="1" id="KW-0732">Signal</keyword>
<dbReference type="Gene3D" id="2.130.10.130">
    <property type="entry name" value="Integrin alpha, N-terminal"/>
    <property type="match status" value="1"/>
</dbReference>